<dbReference type="Proteomes" id="UP000800096">
    <property type="component" value="Unassembled WGS sequence"/>
</dbReference>
<organism evidence="2 3">
    <name type="scientific">Ampelomyces quisqualis</name>
    <name type="common">Powdery mildew agent</name>
    <dbReference type="NCBI Taxonomy" id="50730"/>
    <lineage>
        <taxon>Eukaryota</taxon>
        <taxon>Fungi</taxon>
        <taxon>Dikarya</taxon>
        <taxon>Ascomycota</taxon>
        <taxon>Pezizomycotina</taxon>
        <taxon>Dothideomycetes</taxon>
        <taxon>Pleosporomycetidae</taxon>
        <taxon>Pleosporales</taxon>
        <taxon>Pleosporineae</taxon>
        <taxon>Phaeosphaeriaceae</taxon>
        <taxon>Ampelomyces</taxon>
    </lineage>
</organism>
<feature type="region of interest" description="Disordered" evidence="1">
    <location>
        <begin position="1"/>
        <end position="101"/>
    </location>
</feature>
<dbReference type="AlphaFoldDB" id="A0A6A5R2C2"/>
<evidence type="ECO:0000313" key="3">
    <source>
        <dbReference type="Proteomes" id="UP000800096"/>
    </source>
</evidence>
<feature type="compositionally biased region" description="Basic and acidic residues" evidence="1">
    <location>
        <begin position="84"/>
        <end position="96"/>
    </location>
</feature>
<sequence length="120" mass="12809">MTNRVGPVSGQPTTAIYSTMGGTIRVVEPTTETPEPLSSKETTPTPTLPSRTAKSLSLRSKEKMSALMTPTRPRGHSVPVPQTPEKDADADTDRDSVASFTPSISSKHLANWFSGLLGRS</sequence>
<accession>A0A6A5R2C2</accession>
<dbReference type="EMBL" id="ML979132">
    <property type="protein sequence ID" value="KAF1921832.1"/>
    <property type="molecule type" value="Genomic_DNA"/>
</dbReference>
<evidence type="ECO:0000256" key="1">
    <source>
        <dbReference type="SAM" id="MobiDB-lite"/>
    </source>
</evidence>
<keyword evidence="3" id="KW-1185">Reference proteome</keyword>
<protein>
    <submittedName>
        <fullName evidence="2">Uncharacterized protein</fullName>
    </submittedName>
</protein>
<feature type="compositionally biased region" description="Polar residues" evidence="1">
    <location>
        <begin position="10"/>
        <end position="21"/>
    </location>
</feature>
<gene>
    <name evidence="2" type="ORF">BDU57DRAFT_535434</name>
</gene>
<reference evidence="2" key="1">
    <citation type="journal article" date="2020" name="Stud. Mycol.">
        <title>101 Dothideomycetes genomes: a test case for predicting lifestyles and emergence of pathogens.</title>
        <authorList>
            <person name="Haridas S."/>
            <person name="Albert R."/>
            <person name="Binder M."/>
            <person name="Bloem J."/>
            <person name="Labutti K."/>
            <person name="Salamov A."/>
            <person name="Andreopoulos B."/>
            <person name="Baker S."/>
            <person name="Barry K."/>
            <person name="Bills G."/>
            <person name="Bluhm B."/>
            <person name="Cannon C."/>
            <person name="Castanera R."/>
            <person name="Culley D."/>
            <person name="Daum C."/>
            <person name="Ezra D."/>
            <person name="Gonzalez J."/>
            <person name="Henrissat B."/>
            <person name="Kuo A."/>
            <person name="Liang C."/>
            <person name="Lipzen A."/>
            <person name="Lutzoni F."/>
            <person name="Magnuson J."/>
            <person name="Mondo S."/>
            <person name="Nolan M."/>
            <person name="Ohm R."/>
            <person name="Pangilinan J."/>
            <person name="Park H.-J."/>
            <person name="Ramirez L."/>
            <person name="Alfaro M."/>
            <person name="Sun H."/>
            <person name="Tritt A."/>
            <person name="Yoshinaga Y."/>
            <person name="Zwiers L.-H."/>
            <person name="Turgeon B."/>
            <person name="Goodwin S."/>
            <person name="Spatafora J."/>
            <person name="Crous P."/>
            <person name="Grigoriev I."/>
        </authorList>
    </citation>
    <scope>NUCLEOTIDE SEQUENCE</scope>
    <source>
        <strain evidence="2">HMLAC05119</strain>
    </source>
</reference>
<dbReference type="OrthoDB" id="3800222at2759"/>
<proteinExistence type="predicted"/>
<evidence type="ECO:0000313" key="2">
    <source>
        <dbReference type="EMBL" id="KAF1921832.1"/>
    </source>
</evidence>
<name>A0A6A5R2C2_AMPQU</name>
<feature type="compositionally biased region" description="Polar residues" evidence="1">
    <location>
        <begin position="39"/>
        <end position="58"/>
    </location>
</feature>